<dbReference type="EMBL" id="MU003506">
    <property type="protein sequence ID" value="KAF2470971.1"/>
    <property type="molecule type" value="Genomic_DNA"/>
</dbReference>
<gene>
    <name evidence="1" type="ORF">BDR25DRAFT_354895</name>
</gene>
<comment type="caution">
    <text evidence="1">The sequence shown here is derived from an EMBL/GenBank/DDBJ whole genome shotgun (WGS) entry which is preliminary data.</text>
</comment>
<keyword evidence="2" id="KW-1185">Reference proteome</keyword>
<dbReference type="Proteomes" id="UP000799755">
    <property type="component" value="Unassembled WGS sequence"/>
</dbReference>
<proteinExistence type="predicted"/>
<name>A0ACB6QVK5_9PLEO</name>
<protein>
    <submittedName>
        <fullName evidence="1">Uncharacterized protein</fullName>
    </submittedName>
</protein>
<sequence>MQVIEKSAAKFGGVVFNQNATVCPTELHAPPSPSTVGYKILLLDAKFQKDTISSIFVPAARLSGFIPKIKGLNSQVEISASLYPDLYLPLSAIAGSVPSSQGGWKPSILSCPMSGVKMNSLLYMFLINITVRGHDPDDDACGVDISVFPAEEFTLRPFTTPKKPLDLIVPMRWIEKCKRNHGNCKDDSNSWYPTRLLHFGSQDQKVRLVVSKDHGPKGPYITLSHRWGPHMKLKLTSATMARLTRGVQLSSLSQVFRDSDEDDLSDWEIESQSMYNVYACAFLNISATLSSEGNESLFCDRDLVPTLPSKVRLGIDGIHQDYFIIDSNTWNDEIENAPLNNRGWVFQERFSARRVLQFGRQQLAWEGRELEASEMFPDGLPQASAASCLSKPRLYERLTSLSQSSNETLNDNLAREWHAVDKLIAFEGVTRAVMASTGGRCVAGVWQNNIAYDLTWYRSSEAKESFAISETSLRAPSWSWVSVDGLIDYPTFPGEVRRLFINEGEILDPNPNGDTALSRHPSIRVQGICLPLKINWSNGEMLSFETASVRFSLECPFGAQINLDRPEDEIRKMGHKSGILLLPLLATPRCIFGLVLAKARGVGMYRRVGTIEIPTVESLNPGENTLWEPLEEPAANGQNMLDSIKWNTTALKLVYQIDELKRRGEEKGIRVGVTESGRRREKGKGSNKDIAKQTMQRASFVIVGRNAGALGV</sequence>
<reference evidence="1" key="1">
    <citation type="journal article" date="2020" name="Stud. Mycol.">
        <title>101 Dothideomycetes genomes: a test case for predicting lifestyles and emergence of pathogens.</title>
        <authorList>
            <person name="Haridas S."/>
            <person name="Albert R."/>
            <person name="Binder M."/>
            <person name="Bloem J."/>
            <person name="Labutti K."/>
            <person name="Salamov A."/>
            <person name="Andreopoulos B."/>
            <person name="Baker S."/>
            <person name="Barry K."/>
            <person name="Bills G."/>
            <person name="Bluhm B."/>
            <person name="Cannon C."/>
            <person name="Castanera R."/>
            <person name="Culley D."/>
            <person name="Daum C."/>
            <person name="Ezra D."/>
            <person name="Gonzalez J."/>
            <person name="Henrissat B."/>
            <person name="Kuo A."/>
            <person name="Liang C."/>
            <person name="Lipzen A."/>
            <person name="Lutzoni F."/>
            <person name="Magnuson J."/>
            <person name="Mondo S."/>
            <person name="Nolan M."/>
            <person name="Ohm R."/>
            <person name="Pangilinan J."/>
            <person name="Park H.-J."/>
            <person name="Ramirez L."/>
            <person name="Alfaro M."/>
            <person name="Sun H."/>
            <person name="Tritt A."/>
            <person name="Yoshinaga Y."/>
            <person name="Zwiers L.-H."/>
            <person name="Turgeon B."/>
            <person name="Goodwin S."/>
            <person name="Spatafora J."/>
            <person name="Crous P."/>
            <person name="Grigoriev I."/>
        </authorList>
    </citation>
    <scope>NUCLEOTIDE SEQUENCE</scope>
    <source>
        <strain evidence="1">ATCC 200398</strain>
    </source>
</reference>
<evidence type="ECO:0000313" key="2">
    <source>
        <dbReference type="Proteomes" id="UP000799755"/>
    </source>
</evidence>
<evidence type="ECO:0000313" key="1">
    <source>
        <dbReference type="EMBL" id="KAF2470971.1"/>
    </source>
</evidence>
<accession>A0ACB6QVK5</accession>
<organism evidence="1 2">
    <name type="scientific">Lindgomyces ingoldianus</name>
    <dbReference type="NCBI Taxonomy" id="673940"/>
    <lineage>
        <taxon>Eukaryota</taxon>
        <taxon>Fungi</taxon>
        <taxon>Dikarya</taxon>
        <taxon>Ascomycota</taxon>
        <taxon>Pezizomycotina</taxon>
        <taxon>Dothideomycetes</taxon>
        <taxon>Pleosporomycetidae</taxon>
        <taxon>Pleosporales</taxon>
        <taxon>Lindgomycetaceae</taxon>
        <taxon>Lindgomyces</taxon>
    </lineage>
</organism>